<protein>
    <submittedName>
        <fullName evidence="1">E3 ubiquitin-protein ligase CBL-B-like</fullName>
    </submittedName>
</protein>
<evidence type="ECO:0000313" key="2">
    <source>
        <dbReference type="Proteomes" id="UP000478052"/>
    </source>
</evidence>
<dbReference type="AlphaFoldDB" id="A0A6G0W3F6"/>
<dbReference type="Proteomes" id="UP000478052">
    <property type="component" value="Unassembled WGS sequence"/>
</dbReference>
<comment type="caution">
    <text evidence="1">The sequence shown here is derived from an EMBL/GenBank/DDBJ whole genome shotgun (WGS) entry which is preliminary data.</text>
</comment>
<proteinExistence type="predicted"/>
<keyword evidence="2" id="KW-1185">Reference proteome</keyword>
<name>A0A6G0W3F6_APHCR</name>
<gene>
    <name evidence="1" type="ORF">FWK35_00021247</name>
</gene>
<organism evidence="1 2">
    <name type="scientific">Aphis craccivora</name>
    <name type="common">Cowpea aphid</name>
    <dbReference type="NCBI Taxonomy" id="307492"/>
    <lineage>
        <taxon>Eukaryota</taxon>
        <taxon>Metazoa</taxon>
        <taxon>Ecdysozoa</taxon>
        <taxon>Arthropoda</taxon>
        <taxon>Hexapoda</taxon>
        <taxon>Insecta</taxon>
        <taxon>Pterygota</taxon>
        <taxon>Neoptera</taxon>
        <taxon>Paraneoptera</taxon>
        <taxon>Hemiptera</taxon>
        <taxon>Sternorrhyncha</taxon>
        <taxon>Aphidomorpha</taxon>
        <taxon>Aphidoidea</taxon>
        <taxon>Aphididae</taxon>
        <taxon>Aphidini</taxon>
        <taxon>Aphis</taxon>
        <taxon>Aphis</taxon>
    </lineage>
</organism>
<dbReference type="OrthoDB" id="6630711at2759"/>
<feature type="non-terminal residue" evidence="1">
    <location>
        <position position="1"/>
    </location>
</feature>
<reference evidence="1 2" key="1">
    <citation type="submission" date="2019-08" db="EMBL/GenBank/DDBJ databases">
        <title>Whole genome of Aphis craccivora.</title>
        <authorList>
            <person name="Voronova N.V."/>
            <person name="Shulinski R.S."/>
            <person name="Bandarenka Y.V."/>
            <person name="Zhorov D.G."/>
            <person name="Warner D."/>
        </authorList>
    </citation>
    <scope>NUCLEOTIDE SEQUENCE [LARGE SCALE GENOMIC DNA]</scope>
    <source>
        <strain evidence="1">180601</strain>
        <tissue evidence="1">Whole Body</tissue>
    </source>
</reference>
<dbReference type="EMBL" id="VUJU01009162">
    <property type="protein sequence ID" value="KAF0721550.1"/>
    <property type="molecule type" value="Genomic_DNA"/>
</dbReference>
<evidence type="ECO:0000313" key="1">
    <source>
        <dbReference type="EMBL" id="KAF0721550.1"/>
    </source>
</evidence>
<sequence>HSQVLLGDPGQLLLSAIYIIHTYTGRSVCSAQRTKVFGDRARVLSLYAPGPPISLLNVFSKIFERAIKTRLLKYLEENTILPSSQYGFRENTGTEDALVQLSRNLYSNMEKK</sequence>
<accession>A0A6G0W3F6</accession>